<gene>
    <name evidence="2" type="ORF">I858_016475</name>
</gene>
<feature type="transmembrane region" description="Helical" evidence="1">
    <location>
        <begin position="20"/>
        <end position="39"/>
    </location>
</feature>
<keyword evidence="1" id="KW-0472">Membrane</keyword>
<organism evidence="2 3">
    <name type="scientific">Planococcus versutus</name>
    <dbReference type="NCBI Taxonomy" id="1302659"/>
    <lineage>
        <taxon>Bacteria</taxon>
        <taxon>Bacillati</taxon>
        <taxon>Bacillota</taxon>
        <taxon>Bacilli</taxon>
        <taxon>Bacillales</taxon>
        <taxon>Caryophanaceae</taxon>
        <taxon>Planococcus</taxon>
    </lineage>
</organism>
<keyword evidence="1" id="KW-0812">Transmembrane</keyword>
<name>A0A1B1S5V2_9BACL</name>
<evidence type="ECO:0000256" key="1">
    <source>
        <dbReference type="SAM" id="Phobius"/>
    </source>
</evidence>
<keyword evidence="1" id="KW-1133">Transmembrane helix</keyword>
<reference evidence="2" key="1">
    <citation type="submission" date="2016-10" db="EMBL/GenBank/DDBJ databases">
        <authorList>
            <person name="See-Too W.S."/>
        </authorList>
    </citation>
    <scope>NUCLEOTIDE SEQUENCE</scope>
    <source>
        <strain evidence="2">L10.15</strain>
        <plasmid evidence="2">pPS15-1</plasmid>
    </source>
</reference>
<feature type="transmembrane region" description="Helical" evidence="1">
    <location>
        <begin position="45"/>
        <end position="63"/>
    </location>
</feature>
<keyword evidence="3" id="KW-1185">Reference proteome</keyword>
<evidence type="ECO:0000313" key="3">
    <source>
        <dbReference type="Proteomes" id="UP000053354"/>
    </source>
</evidence>
<dbReference type="Pfam" id="PF17332">
    <property type="entry name" value="DUF5592"/>
    <property type="match status" value="1"/>
</dbReference>
<dbReference type="AlphaFoldDB" id="A0A1B1S5V2"/>
<dbReference type="RefSeq" id="WP_049694975.1">
    <property type="nucleotide sequence ID" value="NZ_CP016541.2"/>
</dbReference>
<protein>
    <submittedName>
        <fullName evidence="2">Uncharacterized protein</fullName>
    </submittedName>
</protein>
<dbReference type="Proteomes" id="UP000053354">
    <property type="component" value="Plasmid pPS15-1"/>
</dbReference>
<evidence type="ECO:0000313" key="2">
    <source>
        <dbReference type="EMBL" id="ANU28576.1"/>
    </source>
</evidence>
<sequence length="97" mass="11447">MRIYQIPNEITTELKINKALYLFDLFLIIGLIVFRMIALPFVHSSLVWPFTGFLVLFGLFLIIRPTTNPQKRMNQAILYAMVRKKDTYSAIDYEEEE</sequence>
<dbReference type="InterPro" id="IPR020275">
    <property type="entry name" value="DUF5592"/>
</dbReference>
<dbReference type="EMBL" id="CP016541">
    <property type="protein sequence ID" value="ANU28576.1"/>
    <property type="molecule type" value="Genomic_DNA"/>
</dbReference>
<accession>A0A1B1S5V2</accession>
<geneLocation type="plasmid" evidence="2 3">
    <name>pPS15-1</name>
</geneLocation>
<dbReference type="KEGG" id="pll:I858_016475"/>
<proteinExistence type="predicted"/>
<keyword evidence="2" id="KW-0614">Plasmid</keyword>
<dbReference type="OrthoDB" id="1937188at2"/>